<keyword evidence="2" id="KW-1185">Reference proteome</keyword>
<dbReference type="Pfam" id="PF13289">
    <property type="entry name" value="SIR2_2"/>
    <property type="match status" value="1"/>
</dbReference>
<organism evidence="1 2">
    <name type="scientific">Autumnicola edwardsiae</name>
    <dbReference type="NCBI Taxonomy" id="3075594"/>
    <lineage>
        <taxon>Bacteria</taxon>
        <taxon>Pseudomonadati</taxon>
        <taxon>Bacteroidota</taxon>
        <taxon>Flavobacteriia</taxon>
        <taxon>Flavobacteriales</taxon>
        <taxon>Flavobacteriaceae</taxon>
        <taxon>Autumnicola</taxon>
    </lineage>
</organism>
<sequence>MITHDPSEYIRGIQQILISDKKKIGFLFGAGSSLALKNKTSLTVPAIGKMTSEIVEEVGEIDAKYKTALLEIKEELGEKNFNIETILSNLEQKVSFIGKSILNSLNKDEFADLIKRIKKEVRKKVSVHQVDLCNIASKKEFRQIVTKDIVSELVQTDFANWIGQAERKYPIEVFTTNYDFLFELGLEHKDIPYYDGFCGSLRAFFNPESVEDFSFLSNQTKLWKIHGSLGWHFDKDTEKIMRVSPDDDDILIYPSTLKYKDSKKQPYESLMDRLSNFLKQDDAILITCGYSWGDEHINSRIISALKTNKSSHVIGLIFDKYDKIDKNANVFKIALDNPKVSVYASRSAVIGRNYGKWKLKSEPSKDDTVNLNLYFDEDGAIDLSEEIKKETKGEEIWTGKGEFILPDFGKLIKFLNSMVSDNEIKNLGENVKK</sequence>
<proteinExistence type="predicted"/>
<gene>
    <name evidence="1" type="ORF">RM529_11775</name>
</gene>
<dbReference type="RefSeq" id="WP_311484989.1">
    <property type="nucleotide sequence ID" value="NZ_JAVRHP010000063.1"/>
</dbReference>
<comment type="caution">
    <text evidence="1">The sequence shown here is derived from an EMBL/GenBank/DDBJ whole genome shotgun (WGS) entry which is preliminary data.</text>
</comment>
<evidence type="ECO:0000313" key="1">
    <source>
        <dbReference type="EMBL" id="MDT0650832.1"/>
    </source>
</evidence>
<protein>
    <submittedName>
        <fullName evidence="1">SIR2 family protein</fullName>
    </submittedName>
</protein>
<accession>A0ABU3CX96</accession>
<reference evidence="1 2" key="1">
    <citation type="submission" date="2023-09" db="EMBL/GenBank/DDBJ databases">
        <authorList>
            <person name="Rey-Velasco X."/>
        </authorList>
    </citation>
    <scope>NUCLEOTIDE SEQUENCE [LARGE SCALE GENOMIC DNA]</scope>
    <source>
        <strain evidence="1 2">F297</strain>
    </source>
</reference>
<dbReference type="EMBL" id="JAVRHP010000063">
    <property type="protein sequence ID" value="MDT0650832.1"/>
    <property type="molecule type" value="Genomic_DNA"/>
</dbReference>
<name>A0ABU3CX96_9FLAO</name>
<dbReference type="Proteomes" id="UP001248819">
    <property type="component" value="Unassembled WGS sequence"/>
</dbReference>
<evidence type="ECO:0000313" key="2">
    <source>
        <dbReference type="Proteomes" id="UP001248819"/>
    </source>
</evidence>